<proteinExistence type="predicted"/>
<feature type="transmembrane region" description="Helical" evidence="2">
    <location>
        <begin position="82"/>
        <end position="108"/>
    </location>
</feature>
<keyword evidence="2" id="KW-0812">Transmembrane</keyword>
<evidence type="ECO:0000313" key="4">
    <source>
        <dbReference type="Proteomes" id="UP000606786"/>
    </source>
</evidence>
<dbReference type="Proteomes" id="UP000606786">
    <property type="component" value="Unassembled WGS sequence"/>
</dbReference>
<name>A0A811U134_CERCA</name>
<feature type="compositionally biased region" description="Basic residues" evidence="1">
    <location>
        <begin position="15"/>
        <end position="36"/>
    </location>
</feature>
<feature type="region of interest" description="Disordered" evidence="1">
    <location>
        <begin position="14"/>
        <end position="38"/>
    </location>
</feature>
<dbReference type="EMBL" id="CAJHJT010000001">
    <property type="protein sequence ID" value="CAD6991787.1"/>
    <property type="molecule type" value="Genomic_DNA"/>
</dbReference>
<evidence type="ECO:0000313" key="3">
    <source>
        <dbReference type="EMBL" id="CAD6991787.1"/>
    </source>
</evidence>
<protein>
    <submittedName>
        <fullName evidence="3">(Mediterranean fruit fly) hypothetical protein</fullName>
    </submittedName>
</protein>
<keyword evidence="4" id="KW-1185">Reference proteome</keyword>
<keyword evidence="2" id="KW-0472">Membrane</keyword>
<evidence type="ECO:0000256" key="1">
    <source>
        <dbReference type="SAM" id="MobiDB-lite"/>
    </source>
</evidence>
<evidence type="ECO:0000256" key="2">
    <source>
        <dbReference type="SAM" id="Phobius"/>
    </source>
</evidence>
<comment type="caution">
    <text evidence="3">The sequence shown here is derived from an EMBL/GenBank/DDBJ whole genome shotgun (WGS) entry which is preliminary data.</text>
</comment>
<accession>A0A811U134</accession>
<reference evidence="3" key="1">
    <citation type="submission" date="2020-11" db="EMBL/GenBank/DDBJ databases">
        <authorList>
            <person name="Whitehead M."/>
        </authorList>
    </citation>
    <scope>NUCLEOTIDE SEQUENCE</scope>
    <source>
        <strain evidence="3">EGII</strain>
    </source>
</reference>
<sequence length="120" mass="13694">MTTRRCVSNINNNKLKTHKQKKKTKKRKNNKTRNKNKATLQHKLCSADKLQRRRRKENKAGGWSYITVYACKYMHTYIFKSMLAGAILASLLVASSLLCAVLLFVVAARRCLDVNCSCSV</sequence>
<dbReference type="AlphaFoldDB" id="A0A811U134"/>
<keyword evidence="2" id="KW-1133">Transmembrane helix</keyword>
<organism evidence="3 4">
    <name type="scientific">Ceratitis capitata</name>
    <name type="common">Mediterranean fruit fly</name>
    <name type="synonym">Tephritis capitata</name>
    <dbReference type="NCBI Taxonomy" id="7213"/>
    <lineage>
        <taxon>Eukaryota</taxon>
        <taxon>Metazoa</taxon>
        <taxon>Ecdysozoa</taxon>
        <taxon>Arthropoda</taxon>
        <taxon>Hexapoda</taxon>
        <taxon>Insecta</taxon>
        <taxon>Pterygota</taxon>
        <taxon>Neoptera</taxon>
        <taxon>Endopterygota</taxon>
        <taxon>Diptera</taxon>
        <taxon>Brachycera</taxon>
        <taxon>Muscomorpha</taxon>
        <taxon>Tephritoidea</taxon>
        <taxon>Tephritidae</taxon>
        <taxon>Ceratitis</taxon>
        <taxon>Ceratitis</taxon>
    </lineage>
</organism>
<gene>
    <name evidence="3" type="ORF">CCAP1982_LOCUS691</name>
</gene>